<dbReference type="OrthoDB" id="9780765at2"/>
<dbReference type="Proteomes" id="UP000029708">
    <property type="component" value="Unassembled WGS sequence"/>
</dbReference>
<sequence>MPQWVRDVCTANNIDISYLRTGGDKPPLVLLHGLIASGACWTPVARTLESEYDVVMPDARGHGGSSAPDRGYGYENHAGDVIGLIQSLGLTSPVLIGHSMGGMTTALAASRTCAMLRGVVLVDPTFLSAQRQVEVFESDVAEQHRRQLGRDRRELVDELRERHPHRSQEIIEYLADARLRTHTEAFEVLRPPKPDYRQLIHTIGIPVLLITAESGIVTTAMADELQRLNARVRVEAIPGAGHGVLYDKPEQVASLVRTFLAAR</sequence>
<dbReference type="Proteomes" id="UP000560000">
    <property type="component" value="Unassembled WGS sequence"/>
</dbReference>
<dbReference type="InterPro" id="IPR000639">
    <property type="entry name" value="Epox_hydrolase-like"/>
</dbReference>
<dbReference type="PRINTS" id="PR00412">
    <property type="entry name" value="EPOXHYDRLASE"/>
</dbReference>
<dbReference type="Pfam" id="PF00561">
    <property type="entry name" value="Abhydrolase_1"/>
    <property type="match status" value="1"/>
</dbReference>
<dbReference type="HOGENOM" id="CLU_020336_50_4_6"/>
<reference evidence="3 5" key="1">
    <citation type="submission" date="2014-09" db="EMBL/GenBank/DDBJ databases">
        <title>Xanthomonadaceae 3.5X direct submission.</title>
        <authorList>
            <person name="Fang T."/>
            <person name="Wang H."/>
        </authorList>
    </citation>
    <scope>NUCLEOTIDE SEQUENCE [LARGE SCALE GENOMIC DNA]</scope>
    <source>
        <strain evidence="3 5">3.5X</strain>
    </source>
</reference>
<dbReference type="InterPro" id="IPR029058">
    <property type="entry name" value="AB_hydrolase_fold"/>
</dbReference>
<evidence type="ECO:0000256" key="1">
    <source>
        <dbReference type="ARBA" id="ARBA00022801"/>
    </source>
</evidence>
<protein>
    <submittedName>
        <fullName evidence="3">Hydrolase</fullName>
    </submittedName>
    <submittedName>
        <fullName evidence="4">Pimeloyl-ACP methyl ester carboxylesterase</fullName>
    </submittedName>
</protein>
<evidence type="ECO:0000313" key="3">
    <source>
        <dbReference type="EMBL" id="KGI78980.1"/>
    </source>
</evidence>
<dbReference type="GO" id="GO:0016787">
    <property type="term" value="F:hydrolase activity"/>
    <property type="evidence" value="ECO:0007669"/>
    <property type="project" value="UniProtKB-KW"/>
</dbReference>
<evidence type="ECO:0000313" key="5">
    <source>
        <dbReference type="Proteomes" id="UP000029708"/>
    </source>
</evidence>
<keyword evidence="5" id="KW-1185">Reference proteome</keyword>
<dbReference type="SUPFAM" id="SSF53474">
    <property type="entry name" value="alpha/beta-Hydrolases"/>
    <property type="match status" value="1"/>
</dbReference>
<evidence type="ECO:0000313" key="4">
    <source>
        <dbReference type="EMBL" id="MBB6184497.1"/>
    </source>
</evidence>
<dbReference type="InterPro" id="IPR000073">
    <property type="entry name" value="AB_hydrolase_1"/>
</dbReference>
<dbReference type="PANTHER" id="PTHR43798:SF31">
    <property type="entry name" value="AB HYDROLASE SUPERFAMILY PROTEIN YCLE"/>
    <property type="match status" value="1"/>
</dbReference>
<comment type="caution">
    <text evidence="3">The sequence shown here is derived from an EMBL/GenBank/DDBJ whole genome shotgun (WGS) entry which is preliminary data.</text>
</comment>
<dbReference type="InterPro" id="IPR050266">
    <property type="entry name" value="AB_hydrolase_sf"/>
</dbReference>
<feature type="domain" description="AB hydrolase-1" evidence="2">
    <location>
        <begin position="26"/>
        <end position="249"/>
    </location>
</feature>
<dbReference type="RefSeq" id="WP_043099257.1">
    <property type="nucleotide sequence ID" value="NZ_JACHET010000001.1"/>
</dbReference>
<organism evidence="3 5">
    <name type="scientific">Oleiagrimonas soli</name>
    <dbReference type="NCBI Taxonomy" id="1543381"/>
    <lineage>
        <taxon>Bacteria</taxon>
        <taxon>Pseudomonadati</taxon>
        <taxon>Pseudomonadota</taxon>
        <taxon>Gammaproteobacteria</taxon>
        <taxon>Lysobacterales</taxon>
        <taxon>Rhodanobacteraceae</taxon>
        <taxon>Oleiagrimonas</taxon>
    </lineage>
</organism>
<keyword evidence="1 3" id="KW-0378">Hydrolase</keyword>
<evidence type="ECO:0000313" key="6">
    <source>
        <dbReference type="Proteomes" id="UP000560000"/>
    </source>
</evidence>
<proteinExistence type="predicted"/>
<dbReference type="EMBL" id="JACHET010000001">
    <property type="protein sequence ID" value="MBB6184497.1"/>
    <property type="molecule type" value="Genomic_DNA"/>
</dbReference>
<dbReference type="GO" id="GO:0016020">
    <property type="term" value="C:membrane"/>
    <property type="evidence" value="ECO:0007669"/>
    <property type="project" value="TreeGrafter"/>
</dbReference>
<evidence type="ECO:0000259" key="2">
    <source>
        <dbReference type="Pfam" id="PF00561"/>
    </source>
</evidence>
<dbReference type="EMBL" id="JROI01000005">
    <property type="protein sequence ID" value="KGI78980.1"/>
    <property type="molecule type" value="Genomic_DNA"/>
</dbReference>
<dbReference type="STRING" id="1543381.LF63_0101940"/>
<accession>A0A099D123</accession>
<gene>
    <name evidence="4" type="ORF">HNQ86_001842</name>
    <name evidence="3" type="ORF">LF63_0101940</name>
</gene>
<dbReference type="Gene3D" id="3.40.50.1820">
    <property type="entry name" value="alpha/beta hydrolase"/>
    <property type="match status" value="1"/>
</dbReference>
<dbReference type="AlphaFoldDB" id="A0A099D123"/>
<reference evidence="4 6" key="2">
    <citation type="submission" date="2020-08" db="EMBL/GenBank/DDBJ databases">
        <title>Genomic Encyclopedia of Type Strains, Phase IV (KMG-IV): sequencing the most valuable type-strain genomes for metagenomic binning, comparative biology and taxonomic classification.</title>
        <authorList>
            <person name="Goeker M."/>
        </authorList>
    </citation>
    <scope>NUCLEOTIDE SEQUENCE [LARGE SCALE GENOMIC DNA]</scope>
    <source>
        <strain evidence="4 6">DSM 107085</strain>
    </source>
</reference>
<name>A0A099D123_9GAMM</name>
<dbReference type="PANTHER" id="PTHR43798">
    <property type="entry name" value="MONOACYLGLYCEROL LIPASE"/>
    <property type="match status" value="1"/>
</dbReference>